<evidence type="ECO:0000313" key="3">
    <source>
        <dbReference type="Proteomes" id="UP000717328"/>
    </source>
</evidence>
<gene>
    <name evidence="2" type="ORF">H0H81_000474</name>
</gene>
<accession>A0A9P7FRD6</accession>
<evidence type="ECO:0000256" key="1">
    <source>
        <dbReference type="SAM" id="MobiDB-lite"/>
    </source>
</evidence>
<dbReference type="AlphaFoldDB" id="A0A9P7FRD6"/>
<dbReference type="OrthoDB" id="3137936at2759"/>
<feature type="region of interest" description="Disordered" evidence="1">
    <location>
        <begin position="1"/>
        <end position="134"/>
    </location>
</feature>
<keyword evidence="3" id="KW-1185">Reference proteome</keyword>
<feature type="compositionally biased region" description="Acidic residues" evidence="1">
    <location>
        <begin position="89"/>
        <end position="117"/>
    </location>
</feature>
<feature type="compositionally biased region" description="Low complexity" evidence="1">
    <location>
        <begin position="8"/>
        <end position="42"/>
    </location>
</feature>
<dbReference type="EMBL" id="JABCKI010006247">
    <property type="protein sequence ID" value="KAG5634863.1"/>
    <property type="molecule type" value="Genomic_DNA"/>
</dbReference>
<comment type="caution">
    <text evidence="2">The sequence shown here is derived from an EMBL/GenBank/DDBJ whole genome shotgun (WGS) entry which is preliminary data.</text>
</comment>
<feature type="compositionally biased region" description="Basic and acidic residues" evidence="1">
    <location>
        <begin position="118"/>
        <end position="134"/>
    </location>
</feature>
<reference evidence="2" key="2">
    <citation type="submission" date="2021-10" db="EMBL/GenBank/DDBJ databases">
        <title>Phylogenomics reveals ancestral predisposition of the termite-cultivated fungus Termitomyces towards a domesticated lifestyle.</title>
        <authorList>
            <person name="Auxier B."/>
            <person name="Grum-Grzhimaylo A."/>
            <person name="Cardenas M.E."/>
            <person name="Lodge J.D."/>
            <person name="Laessoe T."/>
            <person name="Pedersen O."/>
            <person name="Smith M.E."/>
            <person name="Kuyper T.W."/>
            <person name="Franco-Molano E.A."/>
            <person name="Baroni T.J."/>
            <person name="Aanen D.K."/>
        </authorList>
    </citation>
    <scope>NUCLEOTIDE SEQUENCE</scope>
    <source>
        <strain evidence="2">D49</strain>
    </source>
</reference>
<dbReference type="Proteomes" id="UP000717328">
    <property type="component" value="Unassembled WGS sequence"/>
</dbReference>
<sequence length="175" mass="19480">MPPRKPATMKAAATKSTTAKSQTSATSTALTTRSTRSGTAASNNPVPCKKKRGSKETPVSDDEDDEVEVPKPRRKSKRRRIEQPGEAGSSEEEDIEDVDGEAPSVPEEEVNEEDDDLEARHRAEIEDEKETKDDASRDIFLIFSPWTQVRFKQNNTSALLRGRWCHLCSHSELLA</sequence>
<organism evidence="2 3">
    <name type="scientific">Sphagnurus paluster</name>
    <dbReference type="NCBI Taxonomy" id="117069"/>
    <lineage>
        <taxon>Eukaryota</taxon>
        <taxon>Fungi</taxon>
        <taxon>Dikarya</taxon>
        <taxon>Basidiomycota</taxon>
        <taxon>Agaricomycotina</taxon>
        <taxon>Agaricomycetes</taxon>
        <taxon>Agaricomycetidae</taxon>
        <taxon>Agaricales</taxon>
        <taxon>Tricholomatineae</taxon>
        <taxon>Lyophyllaceae</taxon>
        <taxon>Sphagnurus</taxon>
    </lineage>
</organism>
<protein>
    <submittedName>
        <fullName evidence="2">Uncharacterized protein</fullName>
    </submittedName>
</protein>
<reference evidence="2" key="1">
    <citation type="submission" date="2021-02" db="EMBL/GenBank/DDBJ databases">
        <authorList>
            <person name="Nieuwenhuis M."/>
            <person name="Van De Peppel L.J.J."/>
        </authorList>
    </citation>
    <scope>NUCLEOTIDE SEQUENCE</scope>
    <source>
        <strain evidence="2">D49</strain>
    </source>
</reference>
<name>A0A9P7FRD6_9AGAR</name>
<evidence type="ECO:0000313" key="2">
    <source>
        <dbReference type="EMBL" id="KAG5634863.1"/>
    </source>
</evidence>
<proteinExistence type="predicted"/>